<dbReference type="EMBL" id="CP031165">
    <property type="protein sequence ID" value="AXV09566.1"/>
    <property type="molecule type" value="Genomic_DNA"/>
</dbReference>
<protein>
    <recommendedName>
        <fullName evidence="5">Alpha/beta hydrolase</fullName>
    </recommendedName>
</protein>
<feature type="transmembrane region" description="Helical" evidence="2">
    <location>
        <begin position="291"/>
        <end position="312"/>
    </location>
</feature>
<dbReference type="InterPro" id="IPR029058">
    <property type="entry name" value="AB_hydrolase_fold"/>
</dbReference>
<organism evidence="3 4">
    <name type="scientific">Euzebya pacifica</name>
    <dbReference type="NCBI Taxonomy" id="1608957"/>
    <lineage>
        <taxon>Bacteria</taxon>
        <taxon>Bacillati</taxon>
        <taxon>Actinomycetota</taxon>
        <taxon>Nitriliruptoria</taxon>
        <taxon>Euzebyales</taxon>
    </lineage>
</organism>
<feature type="transmembrane region" description="Helical" evidence="2">
    <location>
        <begin position="324"/>
        <end position="348"/>
    </location>
</feature>
<feature type="transmembrane region" description="Helical" evidence="2">
    <location>
        <begin position="621"/>
        <end position="639"/>
    </location>
</feature>
<feature type="region of interest" description="Disordered" evidence="1">
    <location>
        <begin position="651"/>
        <end position="701"/>
    </location>
</feature>
<evidence type="ECO:0008006" key="5">
    <source>
        <dbReference type="Google" id="ProtNLM"/>
    </source>
</evidence>
<keyword evidence="2" id="KW-1133">Transmembrane helix</keyword>
<feature type="transmembrane region" description="Helical" evidence="2">
    <location>
        <begin position="173"/>
        <end position="191"/>
    </location>
</feature>
<dbReference type="AlphaFoldDB" id="A0A346Y519"/>
<keyword evidence="2" id="KW-0812">Transmembrane</keyword>
<evidence type="ECO:0000313" key="3">
    <source>
        <dbReference type="EMBL" id="AXV09566.1"/>
    </source>
</evidence>
<feature type="transmembrane region" description="Helical" evidence="2">
    <location>
        <begin position="416"/>
        <end position="435"/>
    </location>
</feature>
<proteinExistence type="predicted"/>
<reference evidence="3 4" key="1">
    <citation type="submission" date="2018-09" db="EMBL/GenBank/DDBJ databases">
        <title>Complete genome sequence of Euzebya sp. DY32-46 isolated from seawater of Pacific Ocean.</title>
        <authorList>
            <person name="Xu L."/>
            <person name="Wu Y.-H."/>
            <person name="Xu X.-W."/>
        </authorList>
    </citation>
    <scope>NUCLEOTIDE SEQUENCE [LARGE SCALE GENOMIC DNA]</scope>
    <source>
        <strain evidence="3 4">DY32-46</strain>
    </source>
</reference>
<dbReference type="RefSeq" id="WP_164710972.1">
    <property type="nucleotide sequence ID" value="NZ_CP031165.1"/>
</dbReference>
<evidence type="ECO:0000256" key="1">
    <source>
        <dbReference type="SAM" id="MobiDB-lite"/>
    </source>
</evidence>
<dbReference type="KEGG" id="euz:DVS28_a4909"/>
<feature type="transmembrane region" description="Helical" evidence="2">
    <location>
        <begin position="382"/>
        <end position="404"/>
    </location>
</feature>
<feature type="transmembrane region" description="Helical" evidence="2">
    <location>
        <begin position="147"/>
        <end position="167"/>
    </location>
</feature>
<accession>A0A346Y519</accession>
<keyword evidence="2" id="KW-0472">Membrane</keyword>
<gene>
    <name evidence="3" type="ORF">DVS28_a4909</name>
</gene>
<name>A0A346Y519_9ACTN</name>
<dbReference type="SUPFAM" id="SSF53474">
    <property type="entry name" value="alpha/beta-Hydrolases"/>
    <property type="match status" value="1"/>
</dbReference>
<evidence type="ECO:0000313" key="4">
    <source>
        <dbReference type="Proteomes" id="UP000264006"/>
    </source>
</evidence>
<evidence type="ECO:0000256" key="2">
    <source>
        <dbReference type="SAM" id="Phobius"/>
    </source>
</evidence>
<keyword evidence="4" id="KW-1185">Reference proteome</keyword>
<dbReference type="Proteomes" id="UP000264006">
    <property type="component" value="Chromosome"/>
</dbReference>
<sequence length="726" mass="77624">MADQDRTAPPNGMAVPDRAVVLVHGIGSQQRGTVLSGWVQAILDWVEDTDGLRAQIDRVHADGDGPAWADLVLGHPAGVDTVTTRVRLYEAFWADVIRPPSFGTLVRWSASILPKVVSHHLLSLVMVWPEQSLADLSGDGWAVRLRGIMRAIAAIVLLPVMLLALTFGAAAGLLAVAAVWILGLVALVPVVKGPAKGLQKLVAASVGDTAYITTNDVQRAFVVDRVKQAIGAAIADVGPDAPITVLAHSQGAAVTYYALTEGTPPSRSLDLVTFGQGLTKVERIRVPLRDAWYVTLPYVMSVVTGAAGWWVVSRDAVAGLPDAAEVVALGLVPMLGTALLLLLVRWLWSLDSVQPLLRRLGRAVGGDPSDDMDRWVASVRPWLHAGIGWALAGLAAMVAGWWQLIGVMSMDVDRAAVVLVSVVGLAMFVGAVQLWRHARTSDVPDPVGATGEPHSTTSQRERTAAAHGLRVHLAWPASLRRWTDLWATSDPVPGGALRMPAGAPAGAFSTRSVVNRQSILGDHTSYWDNRQDFLTTVVAMLLPDGWVLRADGQDAEEEGRALRRGFGLVNWYARVVGYSALVLYGMFGPRLPVALPVAWIPDGLRDRVVEWTAMSAGRVESLVVVAVVVTLFRILTTMATERNVDRRWTPTLDVPARPASPPAPAATTGASADDERVTGAEPPGMAATPDREVVGHAVPAATTKPDDLEVVFYLDGTPVYSTHEER</sequence>